<organism evidence="2 3">
    <name type="scientific">Candidatus Alistipes intestinigallinarum</name>
    <dbReference type="NCBI Taxonomy" id="2838440"/>
    <lineage>
        <taxon>Bacteria</taxon>
        <taxon>Pseudomonadati</taxon>
        <taxon>Bacteroidota</taxon>
        <taxon>Bacteroidia</taxon>
        <taxon>Bacteroidales</taxon>
        <taxon>Rikenellaceae</taxon>
        <taxon>Alistipes</taxon>
    </lineage>
</organism>
<reference evidence="2" key="1">
    <citation type="journal article" date="2021" name="PeerJ">
        <title>Extensive microbial diversity within the chicken gut microbiome revealed by metagenomics and culture.</title>
        <authorList>
            <person name="Gilroy R."/>
            <person name="Ravi A."/>
            <person name="Getino M."/>
            <person name="Pursley I."/>
            <person name="Horton D.L."/>
            <person name="Alikhan N.F."/>
            <person name="Baker D."/>
            <person name="Gharbi K."/>
            <person name="Hall N."/>
            <person name="Watson M."/>
            <person name="Adriaenssens E.M."/>
            <person name="Foster-Nyarko E."/>
            <person name="Jarju S."/>
            <person name="Secka A."/>
            <person name="Antonio M."/>
            <person name="Oren A."/>
            <person name="Chaudhuri R.R."/>
            <person name="La Ragione R."/>
            <person name="Hildebrand F."/>
            <person name="Pallen M.J."/>
        </authorList>
    </citation>
    <scope>NUCLEOTIDE SEQUENCE</scope>
    <source>
        <strain evidence="2">5134</strain>
    </source>
</reference>
<sequence length="218" mass="24626">MKKLATLFCAATLVGCGSSTKWIAEDESGDSRLVQRGDTLEITAPKGLTLWYPEPLAGDYRITYEATVLMEEGPCDRLSDLNCFWAASDPEHEDDFFARTTWRGGVFERYNSLDLFYVGYGGNENTTTRFRRYYGKRYGAPADEVKPLIGEYTDAEHLLVANRPIRIEIAVEGGRTTFSADGRELFSRKLSPGEGDGYFGLRLLSNRTRIVNFRIETR</sequence>
<evidence type="ECO:0000313" key="2">
    <source>
        <dbReference type="EMBL" id="HIY68783.1"/>
    </source>
</evidence>
<dbReference type="PROSITE" id="PS51257">
    <property type="entry name" value="PROKAR_LIPOPROTEIN"/>
    <property type="match status" value="1"/>
</dbReference>
<protein>
    <recommendedName>
        <fullName evidence="1">DUF6250 domain-containing protein</fullName>
    </recommendedName>
</protein>
<dbReference type="InterPro" id="IPR046217">
    <property type="entry name" value="DUF6250"/>
</dbReference>
<dbReference type="Pfam" id="PF19763">
    <property type="entry name" value="DUF6250"/>
    <property type="match status" value="1"/>
</dbReference>
<proteinExistence type="predicted"/>
<accession>A0A9D1YZV8</accession>
<reference evidence="2" key="2">
    <citation type="submission" date="2021-04" db="EMBL/GenBank/DDBJ databases">
        <authorList>
            <person name="Gilroy R."/>
        </authorList>
    </citation>
    <scope>NUCLEOTIDE SEQUENCE</scope>
    <source>
        <strain evidence="2">5134</strain>
    </source>
</reference>
<dbReference type="AlphaFoldDB" id="A0A9D1YZV8"/>
<dbReference type="Proteomes" id="UP000886844">
    <property type="component" value="Unassembled WGS sequence"/>
</dbReference>
<feature type="domain" description="DUF6250" evidence="1">
    <location>
        <begin position="42"/>
        <end position="213"/>
    </location>
</feature>
<evidence type="ECO:0000259" key="1">
    <source>
        <dbReference type="Pfam" id="PF19763"/>
    </source>
</evidence>
<name>A0A9D1YZV8_9BACT</name>
<evidence type="ECO:0000313" key="3">
    <source>
        <dbReference type="Proteomes" id="UP000886844"/>
    </source>
</evidence>
<dbReference type="EMBL" id="DXDA01000042">
    <property type="protein sequence ID" value="HIY68783.1"/>
    <property type="molecule type" value="Genomic_DNA"/>
</dbReference>
<comment type="caution">
    <text evidence="2">The sequence shown here is derived from an EMBL/GenBank/DDBJ whole genome shotgun (WGS) entry which is preliminary data.</text>
</comment>
<gene>
    <name evidence="2" type="ORF">H9828_05145</name>
</gene>
<dbReference type="Gene3D" id="2.60.120.200">
    <property type="match status" value="1"/>
</dbReference>